<dbReference type="GO" id="GO:0019748">
    <property type="term" value="P:secondary metabolic process"/>
    <property type="evidence" value="ECO:0007669"/>
    <property type="project" value="TreeGrafter"/>
</dbReference>
<dbReference type="EMBL" id="LT629791">
    <property type="protein sequence ID" value="SDU79282.1"/>
    <property type="molecule type" value="Genomic_DNA"/>
</dbReference>
<dbReference type="GO" id="GO:0016831">
    <property type="term" value="F:carboxy-lyase activity"/>
    <property type="evidence" value="ECO:0007669"/>
    <property type="project" value="InterPro"/>
</dbReference>
<dbReference type="Gene3D" id="3.20.20.140">
    <property type="entry name" value="Metal-dependent hydrolases"/>
    <property type="match status" value="1"/>
</dbReference>
<dbReference type="Pfam" id="PF04909">
    <property type="entry name" value="Amidohydro_2"/>
    <property type="match status" value="1"/>
</dbReference>
<dbReference type="GO" id="GO:0005737">
    <property type="term" value="C:cytoplasm"/>
    <property type="evidence" value="ECO:0007669"/>
    <property type="project" value="TreeGrafter"/>
</dbReference>
<keyword evidence="3" id="KW-0378">Hydrolase</keyword>
<keyword evidence="1" id="KW-0456">Lyase</keyword>
<dbReference type="InterPro" id="IPR032465">
    <property type="entry name" value="ACMSD"/>
</dbReference>
<dbReference type="AlphaFoldDB" id="A0A1H2LEN8"/>
<dbReference type="Proteomes" id="UP000182977">
    <property type="component" value="Chromosome I"/>
</dbReference>
<dbReference type="PANTHER" id="PTHR21240">
    <property type="entry name" value="2-AMINO-3-CARBOXYLMUCONATE-6-SEMIALDEHYDE DECARBOXYLASE"/>
    <property type="match status" value="1"/>
</dbReference>
<keyword evidence="4" id="KW-1185">Reference proteome</keyword>
<dbReference type="GO" id="GO:0016787">
    <property type="term" value="F:hydrolase activity"/>
    <property type="evidence" value="ECO:0007669"/>
    <property type="project" value="UniProtKB-KW"/>
</dbReference>
<proteinExistence type="predicted"/>
<feature type="domain" description="Amidohydrolase-related" evidence="2">
    <location>
        <begin position="7"/>
        <end position="294"/>
    </location>
</feature>
<evidence type="ECO:0000259" key="2">
    <source>
        <dbReference type="Pfam" id="PF04909"/>
    </source>
</evidence>
<accession>A0A1H2LEN8</accession>
<dbReference type="InterPro" id="IPR032466">
    <property type="entry name" value="Metal_Hydrolase"/>
</dbReference>
<organism evidence="3 4">
    <name type="scientific">Jiangella alkaliphila</name>
    <dbReference type="NCBI Taxonomy" id="419479"/>
    <lineage>
        <taxon>Bacteria</taxon>
        <taxon>Bacillati</taxon>
        <taxon>Actinomycetota</taxon>
        <taxon>Actinomycetes</taxon>
        <taxon>Jiangellales</taxon>
        <taxon>Jiangellaceae</taxon>
        <taxon>Jiangella</taxon>
    </lineage>
</organism>
<sequence length="325" mass="34790">MTRGGLVDFHQHVVSPSYVRRLEAVGIQAQPGIGFPEWSAESSLAAMDELGIEVSVLSTASPGFYFGDQEFATALCRDTNDELHDVVQSSQGRFLALAAVPLPSADSAIAEIERLLDVDGFAGVSLLSNYGGSYLGDPDFDAVLAVLSGIGALVHVHPTLPPWWARDAVALRPSLLEYVFDTSRSLMNLMLTGAHDRFPGIRWVFSHCGGVLPYVSRRLEIAEPLPELEQVRAAGVQATLSRFGYDCALSAGPAGLGSLLTVVPPSHVVFGSDFPFVDRQTIRAEMARLDAFAQVGGLDGLSANGRRWLGLHEGRAMTIRGSANT</sequence>
<dbReference type="OrthoDB" id="8673173at2"/>
<dbReference type="SUPFAM" id="SSF51556">
    <property type="entry name" value="Metallo-dependent hydrolases"/>
    <property type="match status" value="1"/>
</dbReference>
<dbReference type="InterPro" id="IPR006680">
    <property type="entry name" value="Amidohydro-rel"/>
</dbReference>
<evidence type="ECO:0000256" key="1">
    <source>
        <dbReference type="ARBA" id="ARBA00023239"/>
    </source>
</evidence>
<name>A0A1H2LEN8_9ACTN</name>
<reference evidence="4" key="1">
    <citation type="submission" date="2016-10" db="EMBL/GenBank/DDBJ databases">
        <authorList>
            <person name="Varghese N."/>
            <person name="Submissions S."/>
        </authorList>
    </citation>
    <scope>NUCLEOTIDE SEQUENCE [LARGE SCALE GENOMIC DNA]</scope>
    <source>
        <strain evidence="4">DSM 45079</strain>
    </source>
</reference>
<dbReference type="RefSeq" id="WP_052763238.1">
    <property type="nucleotide sequence ID" value="NZ_LBMC01000106.1"/>
</dbReference>
<evidence type="ECO:0000313" key="3">
    <source>
        <dbReference type="EMBL" id="SDU79282.1"/>
    </source>
</evidence>
<dbReference type="STRING" id="419479.SAMN04488563_5963"/>
<evidence type="ECO:0000313" key="4">
    <source>
        <dbReference type="Proteomes" id="UP000182977"/>
    </source>
</evidence>
<gene>
    <name evidence="3" type="ORF">SAMN04488563_5963</name>
</gene>
<protein>
    <submittedName>
        <fullName evidence="3">Predicted metal-dependent hydrolase, TIM-barrel fold</fullName>
    </submittedName>
</protein>
<dbReference type="PANTHER" id="PTHR21240:SF28">
    <property type="entry name" value="ISO-OROTATE DECARBOXYLASE (EUROFUNG)"/>
    <property type="match status" value="1"/>
</dbReference>